<evidence type="ECO:0000313" key="7">
    <source>
        <dbReference type="Proteomes" id="UP000283993"/>
    </source>
</evidence>
<dbReference type="SUPFAM" id="SSF50324">
    <property type="entry name" value="Inorganic pyrophosphatase"/>
    <property type="match status" value="1"/>
</dbReference>
<dbReference type="Proteomes" id="UP000283993">
    <property type="component" value="Unassembled WGS sequence"/>
</dbReference>
<keyword evidence="7" id="KW-1185">Reference proteome</keyword>
<evidence type="ECO:0000313" key="6">
    <source>
        <dbReference type="EMBL" id="ROO23968.1"/>
    </source>
</evidence>
<gene>
    <name evidence="6" type="ORF">SAOR_16165</name>
</gene>
<sequence>MLFQDAIGQLKPQDEDGVTVVIETPMGSRQKYDVDHDTGLFKWALELPEGVTFPFSFGFVPNTLAEDGDPLDIMLLIDGEIPQGTVVKARVVGVLQAEQDEGHDGEAEMVRNDRIVAVANLSRVYTGVDALDDLRPGLMWEFEQFFVTYNKMIKRDFRVLDRGSAEQAQQMLVEAVERANKG</sequence>
<reference evidence="6 7" key="1">
    <citation type="submission" date="2013-10" db="EMBL/GenBank/DDBJ databases">
        <title>Salinisphaera orenii MK-B5 Genome Sequencing.</title>
        <authorList>
            <person name="Lai Q."/>
            <person name="Li C."/>
            <person name="Shao Z."/>
        </authorList>
    </citation>
    <scope>NUCLEOTIDE SEQUENCE [LARGE SCALE GENOMIC DNA]</scope>
    <source>
        <strain evidence="6 7">MK-B5</strain>
    </source>
</reference>
<keyword evidence="3" id="KW-0479">Metal-binding</keyword>
<name>A0A423PEF7_9GAMM</name>
<evidence type="ECO:0000256" key="2">
    <source>
        <dbReference type="ARBA" id="ARBA00012146"/>
    </source>
</evidence>
<organism evidence="6 7">
    <name type="scientific">Salinisphaera orenii MK-B5</name>
    <dbReference type="NCBI Taxonomy" id="856730"/>
    <lineage>
        <taxon>Bacteria</taxon>
        <taxon>Pseudomonadati</taxon>
        <taxon>Pseudomonadota</taxon>
        <taxon>Gammaproteobacteria</taxon>
        <taxon>Salinisphaerales</taxon>
        <taxon>Salinisphaeraceae</taxon>
        <taxon>Salinisphaera</taxon>
    </lineage>
</organism>
<protein>
    <recommendedName>
        <fullName evidence="2">inorganic diphosphatase</fullName>
        <ecNumber evidence="2">3.6.1.1</ecNumber>
    </recommendedName>
</protein>
<dbReference type="GO" id="GO:0005737">
    <property type="term" value="C:cytoplasm"/>
    <property type="evidence" value="ECO:0007669"/>
    <property type="project" value="InterPro"/>
</dbReference>
<dbReference type="Pfam" id="PF00719">
    <property type="entry name" value="Pyrophosphatase"/>
    <property type="match status" value="1"/>
</dbReference>
<dbReference type="PROSITE" id="PS00387">
    <property type="entry name" value="PPASE"/>
    <property type="match status" value="1"/>
</dbReference>
<keyword evidence="5" id="KW-0460">Magnesium</keyword>
<dbReference type="GO" id="GO:0006796">
    <property type="term" value="P:phosphate-containing compound metabolic process"/>
    <property type="evidence" value="ECO:0007669"/>
    <property type="project" value="InterPro"/>
</dbReference>
<dbReference type="GO" id="GO:0000287">
    <property type="term" value="F:magnesium ion binding"/>
    <property type="evidence" value="ECO:0007669"/>
    <property type="project" value="InterPro"/>
</dbReference>
<keyword evidence="4" id="KW-0378">Hydrolase</keyword>
<comment type="cofactor">
    <cofactor evidence="1">
        <name>Mg(2+)</name>
        <dbReference type="ChEBI" id="CHEBI:18420"/>
    </cofactor>
</comment>
<evidence type="ECO:0000256" key="3">
    <source>
        <dbReference type="ARBA" id="ARBA00022723"/>
    </source>
</evidence>
<comment type="caution">
    <text evidence="6">The sequence shown here is derived from an EMBL/GenBank/DDBJ whole genome shotgun (WGS) entry which is preliminary data.</text>
</comment>
<dbReference type="AlphaFoldDB" id="A0A423PEF7"/>
<dbReference type="EMBL" id="AYKH01000044">
    <property type="protein sequence ID" value="ROO23968.1"/>
    <property type="molecule type" value="Genomic_DNA"/>
</dbReference>
<dbReference type="RefSeq" id="WP_123632337.1">
    <property type="nucleotide sequence ID" value="NZ_AYKH01000044.1"/>
</dbReference>
<dbReference type="EC" id="3.6.1.1" evidence="2"/>
<dbReference type="GO" id="GO:0004427">
    <property type="term" value="F:inorganic diphosphate phosphatase activity"/>
    <property type="evidence" value="ECO:0007669"/>
    <property type="project" value="UniProtKB-EC"/>
</dbReference>
<evidence type="ECO:0000256" key="1">
    <source>
        <dbReference type="ARBA" id="ARBA00001946"/>
    </source>
</evidence>
<evidence type="ECO:0000256" key="5">
    <source>
        <dbReference type="ARBA" id="ARBA00022842"/>
    </source>
</evidence>
<dbReference type="PANTHER" id="PTHR10286">
    <property type="entry name" value="INORGANIC PYROPHOSPHATASE"/>
    <property type="match status" value="1"/>
</dbReference>
<proteinExistence type="predicted"/>
<evidence type="ECO:0000256" key="4">
    <source>
        <dbReference type="ARBA" id="ARBA00022801"/>
    </source>
</evidence>
<dbReference type="InterPro" id="IPR008162">
    <property type="entry name" value="Pyrophosphatase"/>
</dbReference>
<accession>A0A423PEF7</accession>
<dbReference type="Gene3D" id="3.90.80.10">
    <property type="entry name" value="Inorganic pyrophosphatase"/>
    <property type="match status" value="1"/>
</dbReference>
<dbReference type="InterPro" id="IPR036649">
    <property type="entry name" value="Pyrophosphatase_sf"/>
</dbReference>